<evidence type="ECO:0000313" key="2">
    <source>
        <dbReference type="Proteomes" id="UP000015105"/>
    </source>
</evidence>
<dbReference type="STRING" id="200361.A0A453QLH6"/>
<dbReference type="Gramene" id="AET7Gv20221600.1">
    <property type="protein sequence ID" value="AET7Gv20221600.1"/>
    <property type="gene ID" value="AET7Gv20221600"/>
</dbReference>
<sequence>MISHTADVCPVRKQPHPTARYIGSAAPGLGFYHVELIDVNAQRIGTLQNIGIVYVEEGSITKEELAAEFTIIYKTSWPWQIRSLDEWSFLVKFPPEIPVTQVA</sequence>
<reference evidence="1" key="4">
    <citation type="submission" date="2019-03" db="UniProtKB">
        <authorList>
            <consortium name="EnsemblPlants"/>
        </authorList>
    </citation>
    <scope>IDENTIFICATION</scope>
</reference>
<reference evidence="1" key="3">
    <citation type="journal article" date="2017" name="Nature">
        <title>Genome sequence of the progenitor of the wheat D genome Aegilops tauschii.</title>
        <authorList>
            <person name="Luo M.C."/>
            <person name="Gu Y.Q."/>
            <person name="Puiu D."/>
            <person name="Wang H."/>
            <person name="Twardziok S.O."/>
            <person name="Deal K.R."/>
            <person name="Huo N."/>
            <person name="Zhu T."/>
            <person name="Wang L."/>
            <person name="Wang Y."/>
            <person name="McGuire P.E."/>
            <person name="Liu S."/>
            <person name="Long H."/>
            <person name="Ramasamy R.K."/>
            <person name="Rodriguez J.C."/>
            <person name="Van S.L."/>
            <person name="Yuan L."/>
            <person name="Wang Z."/>
            <person name="Xia Z."/>
            <person name="Xiao L."/>
            <person name="Anderson O.D."/>
            <person name="Ouyang S."/>
            <person name="Liang Y."/>
            <person name="Zimin A.V."/>
            <person name="Pertea G."/>
            <person name="Qi P."/>
            <person name="Bennetzen J.L."/>
            <person name="Dai X."/>
            <person name="Dawson M.W."/>
            <person name="Muller H.G."/>
            <person name="Kugler K."/>
            <person name="Rivarola-Duarte L."/>
            <person name="Spannagl M."/>
            <person name="Mayer K.F.X."/>
            <person name="Lu F.H."/>
            <person name="Bevan M.W."/>
            <person name="Leroy P."/>
            <person name="Li P."/>
            <person name="You F.M."/>
            <person name="Sun Q."/>
            <person name="Liu Z."/>
            <person name="Lyons E."/>
            <person name="Wicker T."/>
            <person name="Salzberg S.L."/>
            <person name="Devos K.M."/>
            <person name="Dvorak J."/>
        </authorList>
    </citation>
    <scope>NUCLEOTIDE SEQUENCE [LARGE SCALE GENOMIC DNA]</scope>
    <source>
        <strain evidence="1">cv. AL8/78</strain>
    </source>
</reference>
<dbReference type="PANTHER" id="PTHR33170:SF48">
    <property type="entry name" value="CCHC-TYPE DOMAIN-CONTAINING PROTEIN"/>
    <property type="match status" value="1"/>
</dbReference>
<name>A0A453QLH6_AEGTS</name>
<dbReference type="PANTHER" id="PTHR33170">
    <property type="entry name" value="DUF4283 DOMAIN-CONTAINING PROTEIN-RELATED"/>
    <property type="match status" value="1"/>
</dbReference>
<reference evidence="2" key="2">
    <citation type="journal article" date="2017" name="Nat. Plants">
        <title>The Aegilops tauschii genome reveals multiple impacts of transposons.</title>
        <authorList>
            <person name="Zhao G."/>
            <person name="Zou C."/>
            <person name="Li K."/>
            <person name="Wang K."/>
            <person name="Li T."/>
            <person name="Gao L."/>
            <person name="Zhang X."/>
            <person name="Wang H."/>
            <person name="Yang Z."/>
            <person name="Liu X."/>
            <person name="Jiang W."/>
            <person name="Mao L."/>
            <person name="Kong X."/>
            <person name="Jiao Y."/>
            <person name="Jia J."/>
        </authorList>
    </citation>
    <scope>NUCLEOTIDE SEQUENCE [LARGE SCALE GENOMIC DNA]</scope>
    <source>
        <strain evidence="2">cv. AL8/78</strain>
    </source>
</reference>
<dbReference type="Proteomes" id="UP000015105">
    <property type="component" value="Chromosome 7D"/>
</dbReference>
<dbReference type="AlphaFoldDB" id="A0A453QLH6"/>
<organism evidence="1 2">
    <name type="scientific">Aegilops tauschii subsp. strangulata</name>
    <name type="common">Goatgrass</name>
    <dbReference type="NCBI Taxonomy" id="200361"/>
    <lineage>
        <taxon>Eukaryota</taxon>
        <taxon>Viridiplantae</taxon>
        <taxon>Streptophyta</taxon>
        <taxon>Embryophyta</taxon>
        <taxon>Tracheophyta</taxon>
        <taxon>Spermatophyta</taxon>
        <taxon>Magnoliopsida</taxon>
        <taxon>Liliopsida</taxon>
        <taxon>Poales</taxon>
        <taxon>Poaceae</taxon>
        <taxon>BOP clade</taxon>
        <taxon>Pooideae</taxon>
        <taxon>Triticodae</taxon>
        <taxon>Triticeae</taxon>
        <taxon>Triticinae</taxon>
        <taxon>Aegilops</taxon>
    </lineage>
</organism>
<dbReference type="EnsemblPlants" id="AET7Gv20221600.1">
    <property type="protein sequence ID" value="AET7Gv20221600.1"/>
    <property type="gene ID" value="AET7Gv20221600"/>
</dbReference>
<proteinExistence type="predicted"/>
<evidence type="ECO:0000313" key="1">
    <source>
        <dbReference type="EnsemblPlants" id="AET7Gv20221600.1"/>
    </source>
</evidence>
<accession>A0A453QLH6</accession>
<keyword evidence="2" id="KW-1185">Reference proteome</keyword>
<reference evidence="2" key="1">
    <citation type="journal article" date="2014" name="Science">
        <title>Ancient hybridizations among the ancestral genomes of bread wheat.</title>
        <authorList>
            <consortium name="International Wheat Genome Sequencing Consortium,"/>
            <person name="Marcussen T."/>
            <person name="Sandve S.R."/>
            <person name="Heier L."/>
            <person name="Spannagl M."/>
            <person name="Pfeifer M."/>
            <person name="Jakobsen K.S."/>
            <person name="Wulff B.B."/>
            <person name="Steuernagel B."/>
            <person name="Mayer K.F."/>
            <person name="Olsen O.A."/>
        </authorList>
    </citation>
    <scope>NUCLEOTIDE SEQUENCE [LARGE SCALE GENOMIC DNA]</scope>
    <source>
        <strain evidence="2">cv. AL8/78</strain>
    </source>
</reference>
<reference evidence="1" key="5">
    <citation type="journal article" date="2021" name="G3 (Bethesda)">
        <title>Aegilops tauschii genome assembly Aet v5.0 features greater sequence contiguity and improved annotation.</title>
        <authorList>
            <person name="Wang L."/>
            <person name="Zhu T."/>
            <person name="Rodriguez J.C."/>
            <person name="Deal K.R."/>
            <person name="Dubcovsky J."/>
            <person name="McGuire P.E."/>
            <person name="Lux T."/>
            <person name="Spannagl M."/>
            <person name="Mayer K.F.X."/>
            <person name="Baldrich P."/>
            <person name="Meyers B.C."/>
            <person name="Huo N."/>
            <person name="Gu Y.Q."/>
            <person name="Zhou H."/>
            <person name="Devos K.M."/>
            <person name="Bennetzen J.L."/>
            <person name="Unver T."/>
            <person name="Budak H."/>
            <person name="Gulick P.J."/>
            <person name="Galiba G."/>
            <person name="Kalapos B."/>
            <person name="Nelson D.R."/>
            <person name="Li P."/>
            <person name="You F.M."/>
            <person name="Luo M.C."/>
            <person name="Dvorak J."/>
        </authorList>
    </citation>
    <scope>NUCLEOTIDE SEQUENCE [LARGE SCALE GENOMIC DNA]</scope>
    <source>
        <strain evidence="1">cv. AL8/78</strain>
    </source>
</reference>
<protein>
    <submittedName>
        <fullName evidence="1">Uncharacterized protein</fullName>
    </submittedName>
</protein>